<dbReference type="eggNOG" id="ENOG5032MN0">
    <property type="taxonomic scope" value="Bacteria"/>
</dbReference>
<accession>D0S853</accession>
<organism evidence="2 3">
    <name type="scientific">Acinetobacter johnsonii SH046</name>
    <dbReference type="NCBI Taxonomy" id="575586"/>
    <lineage>
        <taxon>Bacteria</taxon>
        <taxon>Pseudomonadati</taxon>
        <taxon>Pseudomonadota</taxon>
        <taxon>Gammaproteobacteria</taxon>
        <taxon>Moraxellales</taxon>
        <taxon>Moraxellaceae</taxon>
        <taxon>Acinetobacter</taxon>
    </lineage>
</organism>
<proteinExistence type="predicted"/>
<feature type="transmembrane region" description="Helical" evidence="1">
    <location>
        <begin position="26"/>
        <end position="43"/>
    </location>
</feature>
<dbReference type="HOGENOM" id="CLU_2178116_0_0_6"/>
<keyword evidence="1" id="KW-0472">Membrane</keyword>
<sequence>MMLLHSKISIFCCSIFTRFGEKIMKLWAVVVLACTISIFSFAGTSTNSFKTPAGQTVTIGDQVQDMQKKIDLSPISMSSTPINSAPNSPLETVYVYEIANYRYTIRTVNNQIQSIMWFNLDADPALSTQSTP</sequence>
<name>D0S853_ACIJO</name>
<evidence type="ECO:0000313" key="3">
    <source>
        <dbReference type="Proteomes" id="UP000012047"/>
    </source>
</evidence>
<gene>
    <name evidence="2" type="ORF">HMPREF0016_00658</name>
</gene>
<protein>
    <submittedName>
        <fullName evidence="2">Uncharacterized protein</fullName>
    </submittedName>
</protein>
<dbReference type="AlphaFoldDB" id="D0S853"/>
<dbReference type="EMBL" id="GG704964">
    <property type="protein sequence ID" value="EEY97575.1"/>
    <property type="molecule type" value="Genomic_DNA"/>
</dbReference>
<keyword evidence="1" id="KW-1133">Transmembrane helix</keyword>
<evidence type="ECO:0000256" key="1">
    <source>
        <dbReference type="SAM" id="Phobius"/>
    </source>
</evidence>
<keyword evidence="1" id="KW-0812">Transmembrane</keyword>
<reference evidence="3" key="1">
    <citation type="journal article" date="2012" name="PLoS ONE">
        <title>The success of Acinetobacter species; genetic, metabolic and virulence attributes.</title>
        <authorList>
            <person name="Peleg A.Y."/>
            <person name="de Breij A."/>
            <person name="Adams M.D."/>
            <person name="Cerqueira G.M."/>
            <person name="Mocali S."/>
            <person name="Galardini M."/>
            <person name="Nibbering P.H."/>
            <person name="Earl A.M."/>
            <person name="Ward D.V."/>
            <person name="Paterson D.L."/>
            <person name="Seifert H."/>
            <person name="Dijkshoorn L."/>
        </authorList>
    </citation>
    <scope>NUCLEOTIDE SEQUENCE [LARGE SCALE GENOMIC DNA]</scope>
    <source>
        <strain evidence="3">SH046</strain>
    </source>
</reference>
<dbReference type="Proteomes" id="UP000012047">
    <property type="component" value="Unassembled WGS sequence"/>
</dbReference>
<evidence type="ECO:0000313" key="2">
    <source>
        <dbReference type="EMBL" id="EEY97575.1"/>
    </source>
</evidence>